<evidence type="ECO:0000259" key="3">
    <source>
        <dbReference type="PROSITE" id="PS50110"/>
    </source>
</evidence>
<feature type="modified residue" description="4-aspartylphosphate" evidence="2">
    <location>
        <position position="57"/>
    </location>
</feature>
<dbReference type="KEGG" id="uru:DSM104443_01897"/>
<organism evidence="4 5">
    <name type="scientific">Usitatibacter rugosus</name>
    <dbReference type="NCBI Taxonomy" id="2732067"/>
    <lineage>
        <taxon>Bacteria</taxon>
        <taxon>Pseudomonadati</taxon>
        <taxon>Pseudomonadota</taxon>
        <taxon>Betaproteobacteria</taxon>
        <taxon>Nitrosomonadales</taxon>
        <taxon>Usitatibacteraceae</taxon>
        <taxon>Usitatibacter</taxon>
    </lineage>
</organism>
<dbReference type="EMBL" id="CP053069">
    <property type="protein sequence ID" value="QJR10827.1"/>
    <property type="molecule type" value="Genomic_DNA"/>
</dbReference>
<dbReference type="PANTHER" id="PTHR44591">
    <property type="entry name" value="STRESS RESPONSE REGULATOR PROTEIN 1"/>
    <property type="match status" value="1"/>
</dbReference>
<feature type="domain" description="Response regulatory" evidence="3">
    <location>
        <begin position="8"/>
        <end position="122"/>
    </location>
</feature>
<dbReference type="SMART" id="SM00448">
    <property type="entry name" value="REC"/>
    <property type="match status" value="1"/>
</dbReference>
<dbReference type="GO" id="GO:0000160">
    <property type="term" value="P:phosphorelay signal transduction system"/>
    <property type="evidence" value="ECO:0007669"/>
    <property type="project" value="InterPro"/>
</dbReference>
<evidence type="ECO:0000313" key="4">
    <source>
        <dbReference type="EMBL" id="QJR10827.1"/>
    </source>
</evidence>
<dbReference type="Proteomes" id="UP000501534">
    <property type="component" value="Chromosome"/>
</dbReference>
<dbReference type="Pfam" id="PF00072">
    <property type="entry name" value="Response_reg"/>
    <property type="match status" value="1"/>
</dbReference>
<evidence type="ECO:0000256" key="1">
    <source>
        <dbReference type="ARBA" id="ARBA00022553"/>
    </source>
</evidence>
<gene>
    <name evidence="4" type="primary">tdiR_2</name>
    <name evidence="4" type="ORF">DSM104443_01897</name>
</gene>
<dbReference type="InterPro" id="IPR011006">
    <property type="entry name" value="CheY-like_superfamily"/>
</dbReference>
<dbReference type="InterPro" id="IPR050595">
    <property type="entry name" value="Bact_response_regulator"/>
</dbReference>
<sequence>MPRSIPNAVIVVEDDASVSQALMRILRLAGLNPIVYSSAETLLDGDSDWDAACLIIDIQLPGLNGFALRDRLAAMRQLPPVIFMTAFDEPEARAQATSVGAFAFLSKPFSGRALLDLIERAVAASRASIPKGVPG</sequence>
<evidence type="ECO:0000256" key="2">
    <source>
        <dbReference type="PROSITE-ProRule" id="PRU00169"/>
    </source>
</evidence>
<dbReference type="Gene3D" id="3.40.50.2300">
    <property type="match status" value="1"/>
</dbReference>
<evidence type="ECO:0000313" key="5">
    <source>
        <dbReference type="Proteomes" id="UP000501534"/>
    </source>
</evidence>
<dbReference type="PANTHER" id="PTHR44591:SF3">
    <property type="entry name" value="RESPONSE REGULATORY DOMAIN-CONTAINING PROTEIN"/>
    <property type="match status" value="1"/>
</dbReference>
<dbReference type="InterPro" id="IPR001789">
    <property type="entry name" value="Sig_transdc_resp-reg_receiver"/>
</dbReference>
<keyword evidence="5" id="KW-1185">Reference proteome</keyword>
<keyword evidence="1 2" id="KW-0597">Phosphoprotein</keyword>
<accession>A0A6M4GZ76</accession>
<dbReference type="PROSITE" id="PS50110">
    <property type="entry name" value="RESPONSE_REGULATORY"/>
    <property type="match status" value="1"/>
</dbReference>
<name>A0A6M4GZ76_9PROT</name>
<dbReference type="SUPFAM" id="SSF52172">
    <property type="entry name" value="CheY-like"/>
    <property type="match status" value="1"/>
</dbReference>
<reference evidence="4 5" key="1">
    <citation type="submission" date="2020-04" db="EMBL/GenBank/DDBJ databases">
        <title>Usitatibacter rugosus gen. nov., sp. nov. and Usitatibacter palustris sp. nov., novel members of Usitatibacteraceae fam. nov. within the order Nitrosomonadales isolated from soil.</title>
        <authorList>
            <person name="Huber K.J."/>
            <person name="Neumann-Schaal M."/>
            <person name="Geppert A."/>
            <person name="Luckner M."/>
            <person name="Wanner G."/>
            <person name="Overmann J."/>
        </authorList>
    </citation>
    <scope>NUCLEOTIDE SEQUENCE [LARGE SCALE GENOMIC DNA]</scope>
    <source>
        <strain evidence="4 5">0125_3</strain>
    </source>
</reference>
<dbReference type="AlphaFoldDB" id="A0A6M4GZ76"/>
<proteinExistence type="predicted"/>
<protein>
    <submittedName>
        <fullName evidence="4">Transcriptional regulatory protein TdiR</fullName>
    </submittedName>
</protein>